<reference evidence="11" key="1">
    <citation type="submission" date="2022-02" db="EMBL/GenBank/DDBJ databases">
        <authorList>
            <person name="Lee M."/>
            <person name="Kim S.-J."/>
            <person name="Jung M.-Y."/>
        </authorList>
    </citation>
    <scope>NUCLEOTIDE SEQUENCE</scope>
    <source>
        <strain evidence="11">JHP9</strain>
    </source>
</reference>
<accession>A0ABT0R313</accession>
<evidence type="ECO:0000256" key="6">
    <source>
        <dbReference type="ARBA" id="ARBA00022847"/>
    </source>
</evidence>
<dbReference type="Pfam" id="PF07690">
    <property type="entry name" value="MFS_1"/>
    <property type="match status" value="1"/>
</dbReference>
<sequence length="411" mass="42915">MFDWTIYSTFAAFFAASFFGSDEGRGAYLSTLIVFAVGFIARPIGSLAFGAISDVFGRRTSLLATSATALLGTLLIAFAPTIQTIGAGAGILLIVARVIQGLAHGGEQPAAGAYISEIAPPRSRGAWSSLIYVSIVAGSLVGTLLGAVLAATVGPEALTAWAWRIPFVLAGAGSLLALALVWRVRETAVFAETAQRSRRPNLLREMARSWRPALQIIGLTLGITIAFQNWAAMVGFHIAVFRSEPGTVLWAAVGANVLALIALPLWGRLSDRIGRKPVVLIGLVGVAVSTWPLMLLLDGSWQRMALGMGISMVLLSAPLSILPALMAELVPTSIRTVGVGFSYALATAIFGGTVPALQAWIGQSWGPQAFGLYVALAALISTAVALTIRETRGADLSEHPAAAPTTNEVPA</sequence>
<dbReference type="PROSITE" id="PS00217">
    <property type="entry name" value="SUGAR_TRANSPORT_2"/>
    <property type="match status" value="1"/>
</dbReference>
<comment type="caution">
    <text evidence="11">The sequence shown here is derived from an EMBL/GenBank/DDBJ whole genome shotgun (WGS) entry which is preliminary data.</text>
</comment>
<evidence type="ECO:0000313" key="11">
    <source>
        <dbReference type="EMBL" id="MCL6423295.1"/>
    </source>
</evidence>
<feature type="transmembrane region" description="Helical" evidence="9">
    <location>
        <begin position="216"/>
        <end position="241"/>
    </location>
</feature>
<comment type="subcellular location">
    <subcellularLocation>
        <location evidence="1">Cell membrane</location>
        <topology evidence="1">Multi-pass membrane protein</topology>
    </subcellularLocation>
</comment>
<dbReference type="Gene3D" id="1.20.1250.20">
    <property type="entry name" value="MFS general substrate transporter like domains"/>
    <property type="match status" value="2"/>
</dbReference>
<organism evidence="11 12">
    <name type="scientific">Brachybacterium equifaecis</name>
    <dbReference type="NCBI Taxonomy" id="2910770"/>
    <lineage>
        <taxon>Bacteria</taxon>
        <taxon>Bacillati</taxon>
        <taxon>Actinomycetota</taxon>
        <taxon>Actinomycetes</taxon>
        <taxon>Micrococcales</taxon>
        <taxon>Dermabacteraceae</taxon>
        <taxon>Brachybacterium</taxon>
    </lineage>
</organism>
<feature type="transmembrane region" description="Helical" evidence="9">
    <location>
        <begin position="247"/>
        <end position="266"/>
    </location>
</feature>
<keyword evidence="4" id="KW-1003">Cell membrane</keyword>
<evidence type="ECO:0000256" key="2">
    <source>
        <dbReference type="ARBA" id="ARBA00008240"/>
    </source>
</evidence>
<dbReference type="PANTHER" id="PTHR43528:SF1">
    <property type="entry name" value="ALPHA-KETOGLUTARATE PERMEASE"/>
    <property type="match status" value="1"/>
</dbReference>
<keyword evidence="5 9" id="KW-0812">Transmembrane</keyword>
<protein>
    <submittedName>
        <fullName evidence="11">MFS transporter</fullName>
    </submittedName>
</protein>
<proteinExistence type="inferred from homology"/>
<evidence type="ECO:0000256" key="9">
    <source>
        <dbReference type="SAM" id="Phobius"/>
    </source>
</evidence>
<feature type="transmembrane region" description="Helical" evidence="9">
    <location>
        <begin position="278"/>
        <end position="297"/>
    </location>
</feature>
<dbReference type="InterPro" id="IPR020846">
    <property type="entry name" value="MFS_dom"/>
</dbReference>
<dbReference type="InterPro" id="IPR005828">
    <property type="entry name" value="MFS_sugar_transport-like"/>
</dbReference>
<dbReference type="Proteomes" id="UP001203761">
    <property type="component" value="Unassembled WGS sequence"/>
</dbReference>
<keyword evidence="12" id="KW-1185">Reference proteome</keyword>
<comment type="similarity">
    <text evidence="2">Belongs to the major facilitator superfamily. Metabolite:H+ Symporter (MHS) family (TC 2.A.1.6) family.</text>
</comment>
<evidence type="ECO:0000256" key="8">
    <source>
        <dbReference type="ARBA" id="ARBA00023136"/>
    </source>
</evidence>
<evidence type="ECO:0000259" key="10">
    <source>
        <dbReference type="PROSITE" id="PS50850"/>
    </source>
</evidence>
<dbReference type="InterPro" id="IPR005829">
    <property type="entry name" value="Sugar_transporter_CS"/>
</dbReference>
<evidence type="ECO:0000256" key="7">
    <source>
        <dbReference type="ARBA" id="ARBA00022989"/>
    </source>
</evidence>
<keyword evidence="8 9" id="KW-0472">Membrane</keyword>
<feature type="transmembrane region" description="Helical" evidence="9">
    <location>
        <begin position="369"/>
        <end position="388"/>
    </location>
</feature>
<keyword evidence="7 9" id="KW-1133">Transmembrane helix</keyword>
<evidence type="ECO:0000256" key="3">
    <source>
        <dbReference type="ARBA" id="ARBA00022448"/>
    </source>
</evidence>
<feature type="transmembrane region" description="Helical" evidence="9">
    <location>
        <begin position="27"/>
        <end position="49"/>
    </location>
</feature>
<dbReference type="EMBL" id="JAKNCJ010000002">
    <property type="protein sequence ID" value="MCL6423295.1"/>
    <property type="molecule type" value="Genomic_DNA"/>
</dbReference>
<dbReference type="SUPFAM" id="SSF103473">
    <property type="entry name" value="MFS general substrate transporter"/>
    <property type="match status" value="1"/>
</dbReference>
<name>A0ABT0R313_9MICO</name>
<feature type="transmembrane region" description="Helical" evidence="9">
    <location>
        <begin position="337"/>
        <end position="357"/>
    </location>
</feature>
<keyword evidence="3" id="KW-0813">Transport</keyword>
<dbReference type="PROSITE" id="PS50850">
    <property type="entry name" value="MFS"/>
    <property type="match status" value="1"/>
</dbReference>
<dbReference type="InterPro" id="IPR036259">
    <property type="entry name" value="MFS_trans_sf"/>
</dbReference>
<evidence type="ECO:0000313" key="12">
    <source>
        <dbReference type="Proteomes" id="UP001203761"/>
    </source>
</evidence>
<dbReference type="InterPro" id="IPR011701">
    <property type="entry name" value="MFS"/>
</dbReference>
<evidence type="ECO:0000256" key="4">
    <source>
        <dbReference type="ARBA" id="ARBA00022475"/>
    </source>
</evidence>
<dbReference type="Pfam" id="PF00083">
    <property type="entry name" value="Sugar_tr"/>
    <property type="match status" value="1"/>
</dbReference>
<dbReference type="PANTHER" id="PTHR43528">
    <property type="entry name" value="ALPHA-KETOGLUTARATE PERMEASE"/>
    <property type="match status" value="1"/>
</dbReference>
<dbReference type="InterPro" id="IPR051084">
    <property type="entry name" value="H+-coupled_symporters"/>
</dbReference>
<gene>
    <name evidence="11" type="ORF">Bequi_07835</name>
</gene>
<keyword evidence="6" id="KW-0769">Symport</keyword>
<evidence type="ECO:0000256" key="1">
    <source>
        <dbReference type="ARBA" id="ARBA00004651"/>
    </source>
</evidence>
<feature type="transmembrane region" description="Helical" evidence="9">
    <location>
        <begin position="126"/>
        <end position="149"/>
    </location>
</feature>
<feature type="transmembrane region" description="Helical" evidence="9">
    <location>
        <begin position="303"/>
        <end position="325"/>
    </location>
</feature>
<feature type="domain" description="Major facilitator superfamily (MFS) profile" evidence="10">
    <location>
        <begin position="1"/>
        <end position="392"/>
    </location>
</feature>
<feature type="transmembrane region" description="Helical" evidence="9">
    <location>
        <begin position="161"/>
        <end position="182"/>
    </location>
</feature>
<evidence type="ECO:0000256" key="5">
    <source>
        <dbReference type="ARBA" id="ARBA00022692"/>
    </source>
</evidence>